<evidence type="ECO:0000313" key="4">
    <source>
        <dbReference type="Proteomes" id="UP000614811"/>
    </source>
</evidence>
<evidence type="ECO:0008006" key="5">
    <source>
        <dbReference type="Google" id="ProtNLM"/>
    </source>
</evidence>
<organism evidence="3 4">
    <name type="scientific">Arenicella chitinivorans</name>
    <dbReference type="NCBI Taxonomy" id="1329800"/>
    <lineage>
        <taxon>Bacteria</taxon>
        <taxon>Pseudomonadati</taxon>
        <taxon>Pseudomonadota</taxon>
        <taxon>Gammaproteobacteria</taxon>
        <taxon>Arenicellales</taxon>
        <taxon>Arenicellaceae</taxon>
        <taxon>Arenicella</taxon>
    </lineage>
</organism>
<gene>
    <name evidence="3" type="ORF">GCM10008090_09220</name>
</gene>
<keyword evidence="2" id="KW-0732">Signal</keyword>
<accession>A0A918VJX2</accession>
<evidence type="ECO:0000256" key="1">
    <source>
        <dbReference type="SAM" id="Phobius"/>
    </source>
</evidence>
<sequence length="388" mass="43808">MTRLPRCLTRGLIATSLAIHAVFGATHALSLPETEIHDFIREGSVLRVTGPDPYITFTPFEADQNGHFLLLNLRLEDLPPNLNSVPLELFFSANSPGPQTQSDKMEFDPRYRIRMHVPRSEFTQPATWLVVPLPDKRPPSSKFRLDFERCNTCSVAVLSHPKVVHSTPTDNPSVQPTRIYNGVTKVPDDGLALPLTNWQLHDMDGDINGLSVTGLDPFVTSPVIDLSTENLGGITVTLSRTQPAASDYLDFQLFYATERHGFRADASTMVRIKADVSEQYNLVIPLRFLSEEQPADHIIERVRLDFLPEASNNHWRIQNVKAISKTQLAQFKSSPATTKIQTNKQQRAGKRQLLINVLRKITADWPFTLFYLVLLITTGIAFWRRFKV</sequence>
<feature type="chain" id="PRO_5036976352" description="DUF2330 domain-containing protein" evidence="2">
    <location>
        <begin position="22"/>
        <end position="388"/>
    </location>
</feature>
<reference evidence="3" key="2">
    <citation type="submission" date="2020-09" db="EMBL/GenBank/DDBJ databases">
        <authorList>
            <person name="Sun Q."/>
            <person name="Kim S."/>
        </authorList>
    </citation>
    <scope>NUCLEOTIDE SEQUENCE</scope>
    <source>
        <strain evidence="3">KCTC 12711</strain>
    </source>
</reference>
<name>A0A918VJX2_9GAMM</name>
<feature type="signal peptide" evidence="2">
    <location>
        <begin position="1"/>
        <end position="21"/>
    </location>
</feature>
<evidence type="ECO:0000256" key="2">
    <source>
        <dbReference type="SAM" id="SignalP"/>
    </source>
</evidence>
<reference evidence="3" key="1">
    <citation type="journal article" date="2014" name="Int. J. Syst. Evol. Microbiol.">
        <title>Complete genome sequence of Corynebacterium casei LMG S-19264T (=DSM 44701T), isolated from a smear-ripened cheese.</title>
        <authorList>
            <consortium name="US DOE Joint Genome Institute (JGI-PGF)"/>
            <person name="Walter F."/>
            <person name="Albersmeier A."/>
            <person name="Kalinowski J."/>
            <person name="Ruckert C."/>
        </authorList>
    </citation>
    <scope>NUCLEOTIDE SEQUENCE</scope>
    <source>
        <strain evidence="3">KCTC 12711</strain>
    </source>
</reference>
<dbReference type="Proteomes" id="UP000614811">
    <property type="component" value="Unassembled WGS sequence"/>
</dbReference>
<protein>
    <recommendedName>
        <fullName evidence="5">DUF2330 domain-containing protein</fullName>
    </recommendedName>
</protein>
<feature type="transmembrane region" description="Helical" evidence="1">
    <location>
        <begin position="365"/>
        <end position="383"/>
    </location>
</feature>
<dbReference type="RefSeq" id="WP_189398813.1">
    <property type="nucleotide sequence ID" value="NZ_BMXA01000001.1"/>
</dbReference>
<proteinExistence type="predicted"/>
<keyword evidence="1" id="KW-0812">Transmembrane</keyword>
<comment type="caution">
    <text evidence="3">The sequence shown here is derived from an EMBL/GenBank/DDBJ whole genome shotgun (WGS) entry which is preliminary data.</text>
</comment>
<keyword evidence="1" id="KW-1133">Transmembrane helix</keyword>
<keyword evidence="1" id="KW-0472">Membrane</keyword>
<evidence type="ECO:0000313" key="3">
    <source>
        <dbReference type="EMBL" id="GHA02111.1"/>
    </source>
</evidence>
<dbReference type="EMBL" id="BMXA01000001">
    <property type="protein sequence ID" value="GHA02111.1"/>
    <property type="molecule type" value="Genomic_DNA"/>
</dbReference>
<dbReference type="AlphaFoldDB" id="A0A918VJX2"/>
<keyword evidence="4" id="KW-1185">Reference proteome</keyword>